<protein>
    <recommendedName>
        <fullName evidence="4">HNH endonuclease</fullName>
    </recommendedName>
</protein>
<dbReference type="AlphaFoldDB" id="W9S3G7"/>
<feature type="compositionally biased region" description="Basic residues" evidence="1">
    <location>
        <begin position="74"/>
        <end position="84"/>
    </location>
</feature>
<evidence type="ECO:0000256" key="1">
    <source>
        <dbReference type="SAM" id="MobiDB-lite"/>
    </source>
</evidence>
<evidence type="ECO:0000313" key="2">
    <source>
        <dbReference type="EMBL" id="EXC06931.1"/>
    </source>
</evidence>
<name>W9S3G7_9ROSA</name>
<sequence length="84" mass="9561">MTETGGRLRRLATDSGDWQLTPTTGSRLRRHSTAHIDGHPNNIAPENLHGIGNKSQINPDKTNRRRQNHDEHCRHHIRGKISDD</sequence>
<dbReference type="EMBL" id="KE345575">
    <property type="protein sequence ID" value="EXC06931.1"/>
    <property type="molecule type" value="Genomic_DNA"/>
</dbReference>
<feature type="region of interest" description="Disordered" evidence="1">
    <location>
        <begin position="1"/>
        <end position="84"/>
    </location>
</feature>
<proteinExistence type="predicted"/>
<accession>W9S3G7</accession>
<gene>
    <name evidence="2" type="ORF">L484_007611</name>
</gene>
<evidence type="ECO:0008006" key="4">
    <source>
        <dbReference type="Google" id="ProtNLM"/>
    </source>
</evidence>
<dbReference type="Proteomes" id="UP000030645">
    <property type="component" value="Unassembled WGS sequence"/>
</dbReference>
<reference evidence="3" key="1">
    <citation type="submission" date="2013-01" db="EMBL/GenBank/DDBJ databases">
        <title>Draft Genome Sequence of a Mulberry Tree, Morus notabilis C.K. Schneid.</title>
        <authorList>
            <person name="He N."/>
            <person name="Zhao S."/>
        </authorList>
    </citation>
    <scope>NUCLEOTIDE SEQUENCE</scope>
</reference>
<feature type="compositionally biased region" description="Polar residues" evidence="1">
    <location>
        <begin position="16"/>
        <end position="26"/>
    </location>
</feature>
<organism evidence="2 3">
    <name type="scientific">Morus notabilis</name>
    <dbReference type="NCBI Taxonomy" id="981085"/>
    <lineage>
        <taxon>Eukaryota</taxon>
        <taxon>Viridiplantae</taxon>
        <taxon>Streptophyta</taxon>
        <taxon>Embryophyta</taxon>
        <taxon>Tracheophyta</taxon>
        <taxon>Spermatophyta</taxon>
        <taxon>Magnoliopsida</taxon>
        <taxon>eudicotyledons</taxon>
        <taxon>Gunneridae</taxon>
        <taxon>Pentapetalae</taxon>
        <taxon>rosids</taxon>
        <taxon>fabids</taxon>
        <taxon>Rosales</taxon>
        <taxon>Moraceae</taxon>
        <taxon>Moreae</taxon>
        <taxon>Morus</taxon>
    </lineage>
</organism>
<evidence type="ECO:0000313" key="3">
    <source>
        <dbReference type="Proteomes" id="UP000030645"/>
    </source>
</evidence>
<keyword evidence="3" id="KW-1185">Reference proteome</keyword>